<name>A0A345HSQ1_9ACTN</name>
<evidence type="ECO:0000313" key="1">
    <source>
        <dbReference type="EMBL" id="AXG79725.1"/>
    </source>
</evidence>
<protein>
    <submittedName>
        <fullName evidence="1">Uncharacterized protein</fullName>
    </submittedName>
</protein>
<organism evidence="1 2">
    <name type="scientific">Streptomyces paludis</name>
    <dbReference type="NCBI Taxonomy" id="2282738"/>
    <lineage>
        <taxon>Bacteria</taxon>
        <taxon>Bacillati</taxon>
        <taxon>Actinomycetota</taxon>
        <taxon>Actinomycetes</taxon>
        <taxon>Kitasatosporales</taxon>
        <taxon>Streptomycetaceae</taxon>
        <taxon>Streptomyces</taxon>
    </lineage>
</organism>
<sequence>MMTVSPQDPAPESFDFEQELYELVRDTAPRFFAVVVEYRDGDGDLGRDAAVVAWGMAHEDGAADVTRVGGGGPLRLAAAENVARYFGREDGCSPRVVWLPAVAGSGGREVGARAA</sequence>
<dbReference type="OrthoDB" id="3694433at2"/>
<evidence type="ECO:0000313" key="2">
    <source>
        <dbReference type="Proteomes" id="UP000253868"/>
    </source>
</evidence>
<keyword evidence="2" id="KW-1185">Reference proteome</keyword>
<dbReference type="EMBL" id="CP031194">
    <property type="protein sequence ID" value="AXG79725.1"/>
    <property type="molecule type" value="Genomic_DNA"/>
</dbReference>
<dbReference type="AlphaFoldDB" id="A0A345HSQ1"/>
<gene>
    <name evidence="1" type="ORF">DVK44_21040</name>
</gene>
<proteinExistence type="predicted"/>
<dbReference type="Proteomes" id="UP000253868">
    <property type="component" value="Chromosome"/>
</dbReference>
<dbReference type="KEGG" id="spad:DVK44_21040"/>
<reference evidence="2" key="1">
    <citation type="submission" date="2018-07" db="EMBL/GenBank/DDBJ databases">
        <authorList>
            <person name="Zhao J."/>
        </authorList>
    </citation>
    <scope>NUCLEOTIDE SEQUENCE [LARGE SCALE GENOMIC DNA]</scope>
    <source>
        <strain evidence="2">GSSD-12</strain>
    </source>
</reference>
<accession>A0A345HSQ1</accession>